<organism evidence="2 3">
    <name type="scientific">Triticum urartu</name>
    <name type="common">Red wild einkorn</name>
    <name type="synonym">Crithodium urartu</name>
    <dbReference type="NCBI Taxonomy" id="4572"/>
    <lineage>
        <taxon>Eukaryota</taxon>
        <taxon>Viridiplantae</taxon>
        <taxon>Streptophyta</taxon>
        <taxon>Embryophyta</taxon>
        <taxon>Tracheophyta</taxon>
        <taxon>Spermatophyta</taxon>
        <taxon>Magnoliopsida</taxon>
        <taxon>Liliopsida</taxon>
        <taxon>Poales</taxon>
        <taxon>Poaceae</taxon>
        <taxon>BOP clade</taxon>
        <taxon>Pooideae</taxon>
        <taxon>Triticodae</taxon>
        <taxon>Triticeae</taxon>
        <taxon>Triticinae</taxon>
        <taxon>Triticum</taxon>
    </lineage>
</organism>
<proteinExistence type="predicted"/>
<sequence length="355" mass="40862">MLVEHLDNWVRFAVSSRAKALVFDLAREQRQPPGCVDRYKFPFELLDEDSIHRLQKLHLSFVDFQPPMHFSGFPNLRKLDLSIVSVNGKDIQHVLSNCCNLEWLSIVRCHLNGELKVNGPLPHLLYLKVATCRLTNIAFHAVNLATFEYRGLAVPIDLSKSSELKCANIWYYGDTLEHTITVLANVLINVQHLTLDTACEPPKIPCLMHYRCKFSQMTCLQLRLVYIQEFNILSLVSFVRSAPFIKKLELHFRFPSYVHSVQESDEPIRKLPERLFNNLKSLYVTGFKACIGQVEFLSHMVENSPALEILSIDHSDKYPLEGREQDTKMVVDAVHRIARRYLEGKISSKCTLILL</sequence>
<dbReference type="Pfam" id="PF23622">
    <property type="entry name" value="LRR_At1g61320_AtMIF1"/>
    <property type="match status" value="1"/>
</dbReference>
<evidence type="ECO:0000313" key="3">
    <source>
        <dbReference type="Proteomes" id="UP000015106"/>
    </source>
</evidence>
<dbReference type="InterPro" id="IPR053772">
    <property type="entry name" value="At1g61320/At1g61330-like"/>
</dbReference>
<evidence type="ECO:0000313" key="2">
    <source>
        <dbReference type="EnsemblPlants" id="TuG1812S0001647900.01.T01"/>
    </source>
</evidence>
<dbReference type="Gramene" id="TuG1812S0001647900.01.T01">
    <property type="protein sequence ID" value="TuG1812S0001647900.01.T01"/>
    <property type="gene ID" value="TuG1812S0001647900.01"/>
</dbReference>
<dbReference type="InterPro" id="IPR032675">
    <property type="entry name" value="LRR_dom_sf"/>
</dbReference>
<dbReference type="InterPro" id="IPR055357">
    <property type="entry name" value="LRR_At1g61320_AtMIF1"/>
</dbReference>
<dbReference type="AlphaFoldDB" id="A0A8R7RDW1"/>
<reference evidence="2" key="2">
    <citation type="submission" date="2022-06" db="UniProtKB">
        <authorList>
            <consortium name="EnsemblPlants"/>
        </authorList>
    </citation>
    <scope>IDENTIFICATION</scope>
</reference>
<dbReference type="SUPFAM" id="SSF52047">
    <property type="entry name" value="RNI-like"/>
    <property type="match status" value="1"/>
</dbReference>
<feature type="domain" description="At1g61320/AtMIF1 LRR" evidence="1">
    <location>
        <begin position="4"/>
        <end position="350"/>
    </location>
</feature>
<name>A0A8R7RDW1_TRIUA</name>
<dbReference type="PANTHER" id="PTHR34145">
    <property type="entry name" value="OS02G0105600 PROTEIN"/>
    <property type="match status" value="1"/>
</dbReference>
<dbReference type="Proteomes" id="UP000015106">
    <property type="component" value="Unassembled WGS sequence"/>
</dbReference>
<accession>A0A8R7RDW1</accession>
<dbReference type="EnsemblPlants" id="TuG1812S0001647900.01.T01">
    <property type="protein sequence ID" value="TuG1812S0001647900.01.T01"/>
    <property type="gene ID" value="TuG1812S0001647900.01"/>
</dbReference>
<evidence type="ECO:0000259" key="1">
    <source>
        <dbReference type="Pfam" id="PF23622"/>
    </source>
</evidence>
<dbReference type="Gene3D" id="3.80.10.10">
    <property type="entry name" value="Ribonuclease Inhibitor"/>
    <property type="match status" value="1"/>
</dbReference>
<protein>
    <recommendedName>
        <fullName evidence="1">At1g61320/AtMIF1 LRR domain-containing protein</fullName>
    </recommendedName>
</protein>
<keyword evidence="3" id="KW-1185">Reference proteome</keyword>
<reference evidence="3" key="1">
    <citation type="journal article" date="2013" name="Nature">
        <title>Draft genome of the wheat A-genome progenitor Triticum urartu.</title>
        <authorList>
            <person name="Ling H.Q."/>
            <person name="Zhao S."/>
            <person name="Liu D."/>
            <person name="Wang J."/>
            <person name="Sun H."/>
            <person name="Zhang C."/>
            <person name="Fan H."/>
            <person name="Li D."/>
            <person name="Dong L."/>
            <person name="Tao Y."/>
            <person name="Gao C."/>
            <person name="Wu H."/>
            <person name="Li Y."/>
            <person name="Cui Y."/>
            <person name="Guo X."/>
            <person name="Zheng S."/>
            <person name="Wang B."/>
            <person name="Yu K."/>
            <person name="Liang Q."/>
            <person name="Yang W."/>
            <person name="Lou X."/>
            <person name="Chen J."/>
            <person name="Feng M."/>
            <person name="Jian J."/>
            <person name="Zhang X."/>
            <person name="Luo G."/>
            <person name="Jiang Y."/>
            <person name="Liu J."/>
            <person name="Wang Z."/>
            <person name="Sha Y."/>
            <person name="Zhang B."/>
            <person name="Wu H."/>
            <person name="Tang D."/>
            <person name="Shen Q."/>
            <person name="Xue P."/>
            <person name="Zou S."/>
            <person name="Wang X."/>
            <person name="Liu X."/>
            <person name="Wang F."/>
            <person name="Yang Y."/>
            <person name="An X."/>
            <person name="Dong Z."/>
            <person name="Zhang K."/>
            <person name="Zhang X."/>
            <person name="Luo M.C."/>
            <person name="Dvorak J."/>
            <person name="Tong Y."/>
            <person name="Wang J."/>
            <person name="Yang H."/>
            <person name="Li Z."/>
            <person name="Wang D."/>
            <person name="Zhang A."/>
            <person name="Wang J."/>
        </authorList>
    </citation>
    <scope>NUCLEOTIDE SEQUENCE</scope>
    <source>
        <strain evidence="3">cv. G1812</strain>
    </source>
</reference>
<dbReference type="PANTHER" id="PTHR34145:SF57">
    <property type="entry name" value="F-BOX DOMAIN-CONTAINING PROTEIN"/>
    <property type="match status" value="1"/>
</dbReference>